<dbReference type="GO" id="GO:0016887">
    <property type="term" value="F:ATP hydrolysis activity"/>
    <property type="evidence" value="ECO:0007669"/>
    <property type="project" value="InterPro"/>
</dbReference>
<dbReference type="STRING" id="1168034.FH5T_19245"/>
<dbReference type="EMBL" id="FOHT01000016">
    <property type="protein sequence ID" value="SET54893.1"/>
    <property type="molecule type" value="Genomic_DNA"/>
</dbReference>
<dbReference type="GO" id="GO:0005524">
    <property type="term" value="F:ATP binding"/>
    <property type="evidence" value="ECO:0007669"/>
    <property type="project" value="InterPro"/>
</dbReference>
<gene>
    <name evidence="2" type="ORF">FH5T_19245</name>
    <name evidence="3" type="ORF">SAMN05444285_11613</name>
</gene>
<dbReference type="HOGENOM" id="CLU_008747_4_1_10"/>
<dbReference type="eggNOG" id="COG0714">
    <property type="taxonomic scope" value="Bacteria"/>
</dbReference>
<evidence type="ECO:0000313" key="5">
    <source>
        <dbReference type="Proteomes" id="UP000181981"/>
    </source>
</evidence>
<protein>
    <submittedName>
        <fullName evidence="3">5-methylcytosine-specific restriction enzyme B</fullName>
    </submittedName>
    <submittedName>
        <fullName evidence="2">Endonuclease</fullName>
    </submittedName>
</protein>
<evidence type="ECO:0000313" key="2">
    <source>
        <dbReference type="EMBL" id="AHW61046.1"/>
    </source>
</evidence>
<evidence type="ECO:0000313" key="3">
    <source>
        <dbReference type="EMBL" id="SET54893.1"/>
    </source>
</evidence>
<dbReference type="Proteomes" id="UP000023772">
    <property type="component" value="Chromosome"/>
</dbReference>
<dbReference type="SUPFAM" id="SSF52540">
    <property type="entry name" value="P-loop containing nucleoside triphosphate hydrolases"/>
    <property type="match status" value="1"/>
</dbReference>
<name>X5E348_9BACT</name>
<keyword evidence="4" id="KW-1185">Reference proteome</keyword>
<keyword evidence="2" id="KW-0255">Endonuclease</keyword>
<dbReference type="PANTHER" id="PTHR37291:SF1">
    <property type="entry name" value="TYPE IV METHYL-DIRECTED RESTRICTION ENZYME ECOKMCRB SUBUNIT"/>
    <property type="match status" value="1"/>
</dbReference>
<dbReference type="EMBL" id="CP007451">
    <property type="protein sequence ID" value="AHW61046.1"/>
    <property type="molecule type" value="Genomic_DNA"/>
</dbReference>
<evidence type="ECO:0000259" key="1">
    <source>
        <dbReference type="Pfam" id="PF07728"/>
    </source>
</evidence>
<sequence length="498" mass="59212">MEQVKTSQFEQICKNIDVWSQWRDQYKIYVPLFIEEAKQNKHWSLWEKDLFFEFFEKSNDQCVSSLRQGYFTNKEKQDIKDHWDELSPLFAQIAENQDIPQWEAYDALKKTIRKYTKVDRRAATNRLVASLQPRLLSTIVNEDNLSELYWFLQHKTDEQIPPYVGGNWFQNSYNILQFFKQKLTDLDYYDIITYPWQVRDSFLHAKSKNEQVTKKQNMEIDFLKKVKNVIYTGAPGTGKTYKAKQLAKTITNYNEDQDDGRIAFVQFHPSYDYTDFVEGLRPVKSAEQKEVSFELRDGIFRSFCERAKNDEENDYVLVIDEINRGEISKIFGELFFSIDPGYRGRKGSVLTQYANLRKKEDQYFYVPDNVYIIGTMNDIDRSVESFDFAMRRRFAWREIKASEQTDMWLGKIDAWIDEAQDRMERLNKAIEKTEGLSSAYHIGPAYFLVLKDHDGDFSKLWNYHIEPLLTEYLRGFPNPSETLKKLQWRYDGSDIQNN</sequence>
<dbReference type="Pfam" id="PF07728">
    <property type="entry name" value="AAA_5"/>
    <property type="match status" value="1"/>
</dbReference>
<reference evidence="2 4" key="1">
    <citation type="submission" date="2014-03" db="EMBL/GenBank/DDBJ databases">
        <title>Complete genome sequence of a deeply braunched marine Bacteroidia bacterium Draconibacterium orientale type strain FH5T.</title>
        <authorList>
            <person name="Li X."/>
            <person name="Wang X."/>
            <person name="Xie Z."/>
            <person name="Du Z."/>
            <person name="Chen G."/>
        </authorList>
    </citation>
    <scope>NUCLEOTIDE SEQUENCE [LARGE SCALE GENOMIC DNA]</scope>
    <source>
        <strain evidence="2 4">FH5</strain>
    </source>
</reference>
<dbReference type="KEGG" id="dori:FH5T_19245"/>
<dbReference type="REBASE" id="84430">
    <property type="entry name" value="DorFH5TMcrBCP"/>
</dbReference>
<feature type="domain" description="ATPase dynein-related AAA" evidence="1">
    <location>
        <begin position="228"/>
        <end position="394"/>
    </location>
</feature>
<dbReference type="GO" id="GO:0004519">
    <property type="term" value="F:endonuclease activity"/>
    <property type="evidence" value="ECO:0007669"/>
    <property type="project" value="UniProtKB-KW"/>
</dbReference>
<dbReference type="AlphaFoldDB" id="X5E348"/>
<dbReference type="PANTHER" id="PTHR37291">
    <property type="entry name" value="5-METHYLCYTOSINE-SPECIFIC RESTRICTION ENZYME B"/>
    <property type="match status" value="1"/>
</dbReference>
<dbReference type="InterPro" id="IPR011704">
    <property type="entry name" value="ATPase_dyneun-rel_AAA"/>
</dbReference>
<keyword evidence="2" id="KW-0378">Hydrolase</keyword>
<dbReference type="Gene3D" id="3.40.50.300">
    <property type="entry name" value="P-loop containing nucleotide triphosphate hydrolases"/>
    <property type="match status" value="1"/>
</dbReference>
<dbReference type="Proteomes" id="UP000181981">
    <property type="component" value="Unassembled WGS sequence"/>
</dbReference>
<dbReference type="InterPro" id="IPR052934">
    <property type="entry name" value="Methyl-DNA_Rec/Restrict_Enz"/>
</dbReference>
<keyword evidence="2" id="KW-0540">Nuclease</keyword>
<reference evidence="3 5" key="2">
    <citation type="submission" date="2016-10" db="EMBL/GenBank/DDBJ databases">
        <authorList>
            <person name="de Groot N.N."/>
        </authorList>
    </citation>
    <scope>NUCLEOTIDE SEQUENCE [LARGE SCALE GENOMIC DNA]</scope>
    <source>
        <strain evidence="3 5">DSM 25947</strain>
    </source>
</reference>
<proteinExistence type="predicted"/>
<dbReference type="eggNOG" id="COG1401">
    <property type="taxonomic scope" value="Bacteria"/>
</dbReference>
<accession>X5E348</accession>
<evidence type="ECO:0000313" key="4">
    <source>
        <dbReference type="Proteomes" id="UP000023772"/>
    </source>
</evidence>
<dbReference type="RefSeq" id="WP_051568030.1">
    <property type="nucleotide sequence ID" value="NZ_FOHT01000016.1"/>
</dbReference>
<dbReference type="InterPro" id="IPR027417">
    <property type="entry name" value="P-loop_NTPase"/>
</dbReference>
<organism evidence="3 5">
    <name type="scientific">Draconibacterium orientale</name>
    <dbReference type="NCBI Taxonomy" id="1168034"/>
    <lineage>
        <taxon>Bacteria</taxon>
        <taxon>Pseudomonadati</taxon>
        <taxon>Bacteroidota</taxon>
        <taxon>Bacteroidia</taxon>
        <taxon>Marinilabiliales</taxon>
        <taxon>Prolixibacteraceae</taxon>
        <taxon>Draconibacterium</taxon>
    </lineage>
</organism>